<sequence>MKISKELIEKYHLGECSPKECETVENWLFSEETDLELQLPATENKEEHKAQMWAEIQTIFPLEAQKTTPQDQKTTPANKIPKLKPEYTITWKKVIAASLILGFISFISYRVYFTPAAPLEFVSVNNNSLMDVRHIESAAYCIALAPESTAKINYQTGIIDFSGSILISPKEDIELNIGGNGGKVIFKTGQTYIAMNGKSQHDQFILINERNLMDLPPVLQKQIISKFKI</sequence>
<accession>A0A7W8ZL43</accession>
<proteinExistence type="predicted"/>
<feature type="transmembrane region" description="Helical" evidence="1">
    <location>
        <begin position="94"/>
        <end position="113"/>
    </location>
</feature>
<keyword evidence="1" id="KW-1133">Transmembrane helix</keyword>
<keyword evidence="1" id="KW-0472">Membrane</keyword>
<comment type="caution">
    <text evidence="2">The sequence shown here is derived from an EMBL/GenBank/DDBJ whole genome shotgun (WGS) entry which is preliminary data.</text>
</comment>
<keyword evidence="1" id="KW-0812">Transmembrane</keyword>
<evidence type="ECO:0000313" key="3">
    <source>
        <dbReference type="Proteomes" id="UP000537204"/>
    </source>
</evidence>
<dbReference type="AlphaFoldDB" id="A0A7W8ZL43"/>
<dbReference type="RefSeq" id="WP_183881195.1">
    <property type="nucleotide sequence ID" value="NZ_JACHCE010000002.1"/>
</dbReference>
<evidence type="ECO:0000313" key="2">
    <source>
        <dbReference type="EMBL" id="MBB5636001.1"/>
    </source>
</evidence>
<reference evidence="2 3" key="1">
    <citation type="submission" date="2020-08" db="EMBL/GenBank/DDBJ databases">
        <title>Genomic Encyclopedia of Type Strains, Phase IV (KMG-V): Genome sequencing to study the core and pangenomes of soil and plant-associated prokaryotes.</title>
        <authorList>
            <person name="Whitman W."/>
        </authorList>
    </citation>
    <scope>NUCLEOTIDE SEQUENCE [LARGE SCALE GENOMIC DNA]</scope>
    <source>
        <strain evidence="2 3">S3M1</strain>
    </source>
</reference>
<organism evidence="2 3">
    <name type="scientific">Pedobacter cryoconitis</name>
    <dbReference type="NCBI Taxonomy" id="188932"/>
    <lineage>
        <taxon>Bacteria</taxon>
        <taxon>Pseudomonadati</taxon>
        <taxon>Bacteroidota</taxon>
        <taxon>Sphingobacteriia</taxon>
        <taxon>Sphingobacteriales</taxon>
        <taxon>Sphingobacteriaceae</taxon>
        <taxon>Pedobacter</taxon>
    </lineage>
</organism>
<evidence type="ECO:0000256" key="1">
    <source>
        <dbReference type="SAM" id="Phobius"/>
    </source>
</evidence>
<protein>
    <submittedName>
        <fullName evidence="2">Uncharacterized protein</fullName>
    </submittedName>
</protein>
<gene>
    <name evidence="2" type="ORF">HDE68_001889</name>
</gene>
<dbReference type="Proteomes" id="UP000537204">
    <property type="component" value="Unassembled WGS sequence"/>
</dbReference>
<name>A0A7W8ZL43_9SPHI</name>
<dbReference type="EMBL" id="JACHCE010000002">
    <property type="protein sequence ID" value="MBB5636001.1"/>
    <property type="molecule type" value="Genomic_DNA"/>
</dbReference>